<dbReference type="AlphaFoldDB" id="A0A023B5G2"/>
<feature type="compositionally biased region" description="Basic and acidic residues" evidence="1">
    <location>
        <begin position="51"/>
        <end position="92"/>
    </location>
</feature>
<feature type="compositionally biased region" description="Acidic residues" evidence="1">
    <location>
        <begin position="107"/>
        <end position="142"/>
    </location>
</feature>
<organism evidence="3 4">
    <name type="scientific">Gregarina niphandrodes</name>
    <name type="common">Septate eugregarine</name>
    <dbReference type="NCBI Taxonomy" id="110365"/>
    <lineage>
        <taxon>Eukaryota</taxon>
        <taxon>Sar</taxon>
        <taxon>Alveolata</taxon>
        <taxon>Apicomplexa</taxon>
        <taxon>Conoidasida</taxon>
        <taxon>Gregarinasina</taxon>
        <taxon>Eugregarinorida</taxon>
        <taxon>Gregarinidae</taxon>
        <taxon>Gregarina</taxon>
    </lineage>
</organism>
<evidence type="ECO:0000313" key="3">
    <source>
        <dbReference type="EMBL" id="EZG60077.1"/>
    </source>
</evidence>
<feature type="transmembrane region" description="Helical" evidence="2">
    <location>
        <begin position="6"/>
        <end position="30"/>
    </location>
</feature>
<dbReference type="EMBL" id="AFNH02000680">
    <property type="protein sequence ID" value="EZG60077.1"/>
    <property type="molecule type" value="Genomic_DNA"/>
</dbReference>
<dbReference type="VEuPathDB" id="CryptoDB:GNI_091100"/>
<evidence type="ECO:0000313" key="4">
    <source>
        <dbReference type="Proteomes" id="UP000019763"/>
    </source>
</evidence>
<feature type="region of interest" description="Disordered" evidence="1">
    <location>
        <begin position="51"/>
        <end position="142"/>
    </location>
</feature>
<keyword evidence="2" id="KW-0472">Membrane</keyword>
<reference evidence="3" key="1">
    <citation type="submission" date="2013-12" db="EMBL/GenBank/DDBJ databases">
        <authorList>
            <person name="Omoto C.K."/>
            <person name="Sibley D."/>
            <person name="Venepally P."/>
            <person name="Hadjithomas M."/>
            <person name="Karamycheva S."/>
            <person name="Brunk B."/>
            <person name="Roos D."/>
            <person name="Caler E."/>
            <person name="Lorenzi H."/>
        </authorList>
    </citation>
    <scope>NUCLEOTIDE SEQUENCE</scope>
</reference>
<dbReference type="GeneID" id="22913275"/>
<accession>A0A023B5G2</accession>
<proteinExistence type="predicted"/>
<keyword evidence="4" id="KW-1185">Reference proteome</keyword>
<gene>
    <name evidence="3" type="ORF">GNI_091100</name>
</gene>
<evidence type="ECO:0000256" key="2">
    <source>
        <dbReference type="SAM" id="Phobius"/>
    </source>
</evidence>
<dbReference type="Proteomes" id="UP000019763">
    <property type="component" value="Unassembled WGS sequence"/>
</dbReference>
<keyword evidence="2" id="KW-1133">Transmembrane helix</keyword>
<name>A0A023B5G2_GRENI</name>
<evidence type="ECO:0000256" key="1">
    <source>
        <dbReference type="SAM" id="MobiDB-lite"/>
    </source>
</evidence>
<dbReference type="RefSeq" id="XP_011130861.1">
    <property type="nucleotide sequence ID" value="XM_011132559.1"/>
</dbReference>
<sequence>MAAFNWKLTIIISVVLTVLLVSLVIWWRIAKRAKQKKRMRDEHELRNKYRKEHEGVENKAKLMEDKGRADKDIQGGLVMDRKSGDNAGDKKVLGARPENAAAFVADEYNDPDAEVDDDDEEDEEDEDEEGEEEDEEEDEEEV</sequence>
<protein>
    <submittedName>
        <fullName evidence="3">Transmembrane protein</fullName>
    </submittedName>
</protein>
<keyword evidence="2 3" id="KW-0812">Transmembrane</keyword>
<comment type="caution">
    <text evidence="3">The sequence shown here is derived from an EMBL/GenBank/DDBJ whole genome shotgun (WGS) entry which is preliminary data.</text>
</comment>